<dbReference type="EMBL" id="JALLPB020000014">
    <property type="protein sequence ID" value="KAL3826779.1"/>
    <property type="molecule type" value="Genomic_DNA"/>
</dbReference>
<feature type="compositionally biased region" description="Low complexity" evidence="2">
    <location>
        <begin position="54"/>
        <end position="65"/>
    </location>
</feature>
<organism evidence="4 5">
    <name type="scientific">Cyclostephanos tholiformis</name>
    <dbReference type="NCBI Taxonomy" id="382380"/>
    <lineage>
        <taxon>Eukaryota</taxon>
        <taxon>Sar</taxon>
        <taxon>Stramenopiles</taxon>
        <taxon>Ochrophyta</taxon>
        <taxon>Bacillariophyta</taxon>
        <taxon>Coscinodiscophyceae</taxon>
        <taxon>Thalassiosirophycidae</taxon>
        <taxon>Stephanodiscales</taxon>
        <taxon>Stephanodiscaceae</taxon>
        <taxon>Cyclostephanos</taxon>
    </lineage>
</organism>
<protein>
    <recommendedName>
        <fullName evidence="3">PNPLA domain-containing protein</fullName>
    </recommendedName>
</protein>
<dbReference type="InterPro" id="IPR002641">
    <property type="entry name" value="PNPLA_dom"/>
</dbReference>
<proteinExistence type="predicted"/>
<keyword evidence="5" id="KW-1185">Reference proteome</keyword>
<dbReference type="PANTHER" id="PTHR12406">
    <property type="entry name" value="CALCIUM-INDEPENDENT PHOSPHOLIPASE A2 IPLA2 -RELATED"/>
    <property type="match status" value="1"/>
</dbReference>
<dbReference type="GO" id="GO:0006629">
    <property type="term" value="P:lipid metabolic process"/>
    <property type="evidence" value="ECO:0007669"/>
    <property type="project" value="UniProtKB-KW"/>
</dbReference>
<dbReference type="AlphaFoldDB" id="A0ABD3SQA4"/>
<reference evidence="4 5" key="1">
    <citation type="submission" date="2024-10" db="EMBL/GenBank/DDBJ databases">
        <title>Updated reference genomes for cyclostephanoid diatoms.</title>
        <authorList>
            <person name="Roberts W.R."/>
            <person name="Alverson A.J."/>
        </authorList>
    </citation>
    <scope>NUCLEOTIDE SEQUENCE [LARGE SCALE GENOMIC DNA]</scope>
    <source>
        <strain evidence="4 5">AJA228-03</strain>
    </source>
</reference>
<dbReference type="InterPro" id="IPR033562">
    <property type="entry name" value="PLPL"/>
</dbReference>
<dbReference type="InterPro" id="IPR016035">
    <property type="entry name" value="Acyl_Trfase/lysoPLipase"/>
</dbReference>
<evidence type="ECO:0000256" key="1">
    <source>
        <dbReference type="ARBA" id="ARBA00023098"/>
    </source>
</evidence>
<dbReference type="SUPFAM" id="SSF52151">
    <property type="entry name" value="FabD/lysophospholipase-like"/>
    <property type="match status" value="1"/>
</dbReference>
<feature type="region of interest" description="Disordered" evidence="2">
    <location>
        <begin position="45"/>
        <end position="106"/>
    </location>
</feature>
<feature type="compositionally biased region" description="Basic residues" evidence="2">
    <location>
        <begin position="66"/>
        <end position="76"/>
    </location>
</feature>
<feature type="compositionally biased region" description="Low complexity" evidence="2">
    <location>
        <begin position="86"/>
        <end position="106"/>
    </location>
</feature>
<name>A0ABD3SQA4_9STRA</name>
<sequence length="543" mass="58948">MRSDSMGKWRELYLPRIAGYRKSVPYNFLFFYSFWTMQRIPPTARSSVPRKQIASSSTAWSPTSTSHHRRVRRRRPPPTPPPPPSFSSFSSSSSSSPSSSSSSSSSSVPSYGFSGAGFLGCYHVGVASCLRKHGHLPIPSDAIDGGGCGGGGMHPRPRLTGVSAGSMIAAAISVGVIPDPDGMEVVLEASRKTREMSRMSLDALTPGLSLIDAVEGPLRNAMARALGGRCDDGGMIRDVDPELFGRRVPEGHLRIGLTHGGGLWTMNRERFRDSYRYVESFRDAEDVISCCVLSSYIPGFTGPLNATDNVLPTFLRVLMGGRGDGVNGTNGVGGVAMEGSFENDASVRAGLILNEMTNLGLVRHGKTGLPVSGMDSLWGAGAVDNEGSAYETNVIRADEQSTIYWDGGIVDVFPIIDENTVVVTPLNGLFDPNPSICPQMPGEEFFAGNNGVCSDSQRKRQYNDKASSLLNFDLWLNFLRPYVPSTFRHCRKSRLGLNRKNADAALRMMFSSDDDELYARFRGGYDDARRFLDERGGLTVYNG</sequence>
<dbReference type="PANTHER" id="PTHR12406:SF7">
    <property type="entry name" value="PATATIN-LIKE PHOSPHOLIPASE DOMAIN-CONTAINING PROTEIN 4"/>
    <property type="match status" value="1"/>
</dbReference>
<dbReference type="Pfam" id="PF01734">
    <property type="entry name" value="Patatin"/>
    <property type="match status" value="1"/>
</dbReference>
<evidence type="ECO:0000313" key="5">
    <source>
        <dbReference type="Proteomes" id="UP001530377"/>
    </source>
</evidence>
<gene>
    <name evidence="4" type="ORF">ACHAXA_000605</name>
</gene>
<dbReference type="Proteomes" id="UP001530377">
    <property type="component" value="Unassembled WGS sequence"/>
</dbReference>
<evidence type="ECO:0000259" key="3">
    <source>
        <dbReference type="Pfam" id="PF01734"/>
    </source>
</evidence>
<evidence type="ECO:0000256" key="2">
    <source>
        <dbReference type="SAM" id="MobiDB-lite"/>
    </source>
</evidence>
<dbReference type="Gene3D" id="3.40.1090.10">
    <property type="entry name" value="Cytosolic phospholipase A2 catalytic domain"/>
    <property type="match status" value="1"/>
</dbReference>
<keyword evidence="1" id="KW-0443">Lipid metabolism</keyword>
<feature type="domain" description="PNPLA" evidence="3">
    <location>
        <begin position="113"/>
        <end position="304"/>
    </location>
</feature>
<comment type="caution">
    <text evidence="4">The sequence shown here is derived from an EMBL/GenBank/DDBJ whole genome shotgun (WGS) entry which is preliminary data.</text>
</comment>
<evidence type="ECO:0000313" key="4">
    <source>
        <dbReference type="EMBL" id="KAL3826779.1"/>
    </source>
</evidence>
<accession>A0ABD3SQA4</accession>